<protein>
    <submittedName>
        <fullName evidence="1">Uncharacterized protein</fullName>
    </submittedName>
</protein>
<reference evidence="2" key="1">
    <citation type="journal article" date="2017" name="Nat. Commun.">
        <title>The North American bullfrog draft genome provides insight into hormonal regulation of long noncoding RNA.</title>
        <authorList>
            <person name="Hammond S.A."/>
            <person name="Warren R.L."/>
            <person name="Vandervalk B.P."/>
            <person name="Kucuk E."/>
            <person name="Khan H."/>
            <person name="Gibb E.A."/>
            <person name="Pandoh P."/>
            <person name="Kirk H."/>
            <person name="Zhao Y."/>
            <person name="Jones M."/>
            <person name="Mungall A.J."/>
            <person name="Coope R."/>
            <person name="Pleasance S."/>
            <person name="Moore R.A."/>
            <person name="Holt R.A."/>
            <person name="Round J.M."/>
            <person name="Ohora S."/>
            <person name="Walle B.V."/>
            <person name="Veldhoen N."/>
            <person name="Helbing C.C."/>
            <person name="Birol I."/>
        </authorList>
    </citation>
    <scope>NUCLEOTIDE SEQUENCE [LARGE SCALE GENOMIC DNA]</scope>
</reference>
<accession>A0A2G9RP56</accession>
<proteinExistence type="predicted"/>
<organism evidence="1 2">
    <name type="scientific">Aquarana catesbeiana</name>
    <name type="common">American bullfrog</name>
    <name type="synonym">Rana catesbeiana</name>
    <dbReference type="NCBI Taxonomy" id="8400"/>
    <lineage>
        <taxon>Eukaryota</taxon>
        <taxon>Metazoa</taxon>
        <taxon>Chordata</taxon>
        <taxon>Craniata</taxon>
        <taxon>Vertebrata</taxon>
        <taxon>Euteleostomi</taxon>
        <taxon>Amphibia</taxon>
        <taxon>Batrachia</taxon>
        <taxon>Anura</taxon>
        <taxon>Neobatrachia</taxon>
        <taxon>Ranoidea</taxon>
        <taxon>Ranidae</taxon>
        <taxon>Aquarana</taxon>
    </lineage>
</organism>
<dbReference type="Proteomes" id="UP000228934">
    <property type="component" value="Unassembled WGS sequence"/>
</dbReference>
<dbReference type="AlphaFoldDB" id="A0A2G9RP56"/>
<name>A0A2G9RP56_AQUCT</name>
<evidence type="ECO:0000313" key="2">
    <source>
        <dbReference type="Proteomes" id="UP000228934"/>
    </source>
</evidence>
<gene>
    <name evidence="1" type="ORF">AB205_0053780</name>
</gene>
<dbReference type="EMBL" id="KV936405">
    <property type="protein sequence ID" value="PIO29680.1"/>
    <property type="molecule type" value="Genomic_DNA"/>
</dbReference>
<evidence type="ECO:0000313" key="1">
    <source>
        <dbReference type="EMBL" id="PIO29680.1"/>
    </source>
</evidence>
<keyword evidence="2" id="KW-1185">Reference proteome</keyword>
<sequence>MSKSSPPLHQVPSFKSGVRIKVPLYNRCPHQHPPIYQVSSSESPFTSGVPVRVPHYSRFPPLHQVSQ</sequence>